<dbReference type="InterPro" id="IPR001296">
    <property type="entry name" value="Glyco_trans_1"/>
</dbReference>
<dbReference type="SUPFAM" id="SSF53756">
    <property type="entry name" value="UDP-Glycosyltransferase/glycogen phosphorylase"/>
    <property type="match status" value="1"/>
</dbReference>
<evidence type="ECO:0000313" key="2">
    <source>
        <dbReference type="EMBL" id="MFC4028318.1"/>
    </source>
</evidence>
<evidence type="ECO:0000259" key="1">
    <source>
        <dbReference type="Pfam" id="PF00534"/>
    </source>
</evidence>
<feature type="domain" description="Glycosyl transferase family 1" evidence="1">
    <location>
        <begin position="136"/>
        <end position="273"/>
    </location>
</feature>
<comment type="caution">
    <text evidence="2">The sequence shown here is derived from an EMBL/GenBank/DDBJ whole genome shotgun (WGS) entry which is preliminary data.</text>
</comment>
<dbReference type="Pfam" id="PF00534">
    <property type="entry name" value="Glycos_transf_1"/>
    <property type="match status" value="1"/>
</dbReference>
<dbReference type="EMBL" id="JBHSAS010000008">
    <property type="protein sequence ID" value="MFC4028318.1"/>
    <property type="molecule type" value="Genomic_DNA"/>
</dbReference>
<reference evidence="3" key="1">
    <citation type="journal article" date="2019" name="Int. J. Syst. Evol. Microbiol.">
        <title>The Global Catalogue of Microorganisms (GCM) 10K type strain sequencing project: providing services to taxonomists for standard genome sequencing and annotation.</title>
        <authorList>
            <consortium name="The Broad Institute Genomics Platform"/>
            <consortium name="The Broad Institute Genome Sequencing Center for Infectious Disease"/>
            <person name="Wu L."/>
            <person name="Ma J."/>
        </authorList>
    </citation>
    <scope>NUCLEOTIDE SEQUENCE [LARGE SCALE GENOMIC DNA]</scope>
    <source>
        <strain evidence="3">CECT 9128</strain>
    </source>
</reference>
<dbReference type="EC" id="2.4.-.-" evidence="2"/>
<gene>
    <name evidence="2" type="ORF">ACFOS1_12925</name>
</gene>
<dbReference type="PANTHER" id="PTHR12526:SF595">
    <property type="entry name" value="BLL5217 PROTEIN"/>
    <property type="match status" value="1"/>
</dbReference>
<keyword evidence="2" id="KW-0808">Transferase</keyword>
<organism evidence="2 3">
    <name type="scientific">Zunongwangia endophytica</name>
    <dbReference type="NCBI Taxonomy" id="1808945"/>
    <lineage>
        <taxon>Bacteria</taxon>
        <taxon>Pseudomonadati</taxon>
        <taxon>Bacteroidota</taxon>
        <taxon>Flavobacteriia</taxon>
        <taxon>Flavobacteriales</taxon>
        <taxon>Flavobacteriaceae</taxon>
        <taxon>Zunongwangia</taxon>
    </lineage>
</organism>
<keyword evidence="3" id="KW-1185">Reference proteome</keyword>
<sequence>MNILIVDNSIIPALLYGGTQRVIWSLGKELVKFGHKINYLVKKGSKCEFANIISIDNNIPLYKQIPKDIDIIHFNFIPKNLELIKKPYLITIHGNTNNDYSFDKNTVFVSRNHAERHNSNSFVYNGLCFNEYSKPDLNLKKNGFHFLGKASWGVKNLKGAIQIIKKIEHEKLNILGGNRFDERVLKMGLNYTFSSKVNFKGMIGGKEKERYLNISRGLIFPVLWHEPFGLAIIESLFYGCPVFGTPYGSLSELVINDVGYLSNKKDEIVNSIINSYDFNPKTCSEYAYETFNSKIMALNYLDKYHIVLKGDKLNKTKPQLKKVQETKYLKFE</sequence>
<keyword evidence="2" id="KW-0328">Glycosyltransferase</keyword>
<accession>A0ABV8HBE7</accession>
<evidence type="ECO:0000313" key="3">
    <source>
        <dbReference type="Proteomes" id="UP001595793"/>
    </source>
</evidence>
<name>A0ABV8HBE7_9FLAO</name>
<dbReference type="GO" id="GO:0016757">
    <property type="term" value="F:glycosyltransferase activity"/>
    <property type="evidence" value="ECO:0007669"/>
    <property type="project" value="UniProtKB-KW"/>
</dbReference>
<dbReference type="PANTHER" id="PTHR12526">
    <property type="entry name" value="GLYCOSYLTRANSFERASE"/>
    <property type="match status" value="1"/>
</dbReference>
<protein>
    <submittedName>
        <fullName evidence="2">Glycosyltransferase</fullName>
        <ecNumber evidence="2">2.4.-.-</ecNumber>
    </submittedName>
</protein>
<dbReference type="Proteomes" id="UP001595793">
    <property type="component" value="Unassembled WGS sequence"/>
</dbReference>
<dbReference type="Gene3D" id="3.40.50.2000">
    <property type="entry name" value="Glycogen Phosphorylase B"/>
    <property type="match status" value="2"/>
</dbReference>
<proteinExistence type="predicted"/>
<dbReference type="RefSeq" id="WP_290232238.1">
    <property type="nucleotide sequence ID" value="NZ_JAUFPZ010000002.1"/>
</dbReference>